<proteinExistence type="predicted"/>
<evidence type="ECO:0000313" key="2">
    <source>
        <dbReference type="EMBL" id="OHA73090.1"/>
    </source>
</evidence>
<feature type="region of interest" description="Disordered" evidence="1">
    <location>
        <begin position="119"/>
        <end position="145"/>
    </location>
</feature>
<feature type="compositionally biased region" description="Basic and acidic residues" evidence="1">
    <location>
        <begin position="129"/>
        <end position="145"/>
    </location>
</feature>
<dbReference type="EMBL" id="MHUG01000016">
    <property type="protein sequence ID" value="OHA73090.1"/>
    <property type="molecule type" value="Genomic_DNA"/>
</dbReference>
<dbReference type="Proteomes" id="UP000176917">
    <property type="component" value="Unassembled WGS sequence"/>
</dbReference>
<evidence type="ECO:0000313" key="3">
    <source>
        <dbReference type="Proteomes" id="UP000176917"/>
    </source>
</evidence>
<gene>
    <name evidence="2" type="ORF">A3B24_01605</name>
</gene>
<name>A0A1G2RJS8_9BACT</name>
<protein>
    <submittedName>
        <fullName evidence="2">Uncharacterized protein</fullName>
    </submittedName>
</protein>
<reference evidence="2 3" key="1">
    <citation type="journal article" date="2016" name="Nat. Commun.">
        <title>Thousands of microbial genomes shed light on interconnected biogeochemical processes in an aquifer system.</title>
        <authorList>
            <person name="Anantharaman K."/>
            <person name="Brown C.T."/>
            <person name="Hug L.A."/>
            <person name="Sharon I."/>
            <person name="Castelle C.J."/>
            <person name="Probst A.J."/>
            <person name="Thomas B.C."/>
            <person name="Singh A."/>
            <person name="Wilkins M.J."/>
            <person name="Karaoz U."/>
            <person name="Brodie E.L."/>
            <person name="Williams K.H."/>
            <person name="Hubbard S.S."/>
            <person name="Banfield J.F."/>
        </authorList>
    </citation>
    <scope>NUCLEOTIDE SEQUENCE [LARGE SCALE GENOMIC DNA]</scope>
</reference>
<organism evidence="2 3">
    <name type="scientific">Candidatus Wildermuthbacteria bacterium RIFCSPLOWO2_01_FULL_48_16</name>
    <dbReference type="NCBI Taxonomy" id="1802461"/>
    <lineage>
        <taxon>Bacteria</taxon>
        <taxon>Candidatus Wildermuthiibacteriota</taxon>
    </lineage>
</organism>
<sequence length="145" mass="16882">MNQRQYTTEELWKLYEKLPNELKEAVFSQETADFVFDICERSEIEEVPRVSYFVGLVLMGVLLPGDFQKTLEEELRLKKSVAKSVAMEVNRFVFYPVKPALEQLHKMEIEVSAKVVTPQPLVEPEDQEEPKQISSKDDGYREPIE</sequence>
<accession>A0A1G2RJS8</accession>
<evidence type="ECO:0000256" key="1">
    <source>
        <dbReference type="SAM" id="MobiDB-lite"/>
    </source>
</evidence>
<dbReference type="STRING" id="1802461.A3B24_01605"/>
<dbReference type="AlphaFoldDB" id="A0A1G2RJS8"/>
<comment type="caution">
    <text evidence="2">The sequence shown here is derived from an EMBL/GenBank/DDBJ whole genome shotgun (WGS) entry which is preliminary data.</text>
</comment>